<sequence>MTPAQPSRSATTAARSTRSYDSRARGCARGWRRRGGGTPGRCWPPRGGRRRGARARRRPSWSARSGATRSSRRRRGRWAPSARRGWASPGATRPSPRASAPPSTSSSSGRPAAPPPRRWATAARPRTRGRAASRRRRPRATGPRRRCRAGRAAAARRACCCSRAGTCACAARARPARTRAPSARPPRTPRSLSWSPEAYSVRPCTCQDRRSKGFVYSVPEHGTAVLVHPVHAPLECMPSGFLDLAKAAIVHAGKRDC</sequence>
<evidence type="ECO:0000313" key="3">
    <source>
        <dbReference type="Proteomes" id="UP000275267"/>
    </source>
</evidence>
<feature type="compositionally biased region" description="Low complexity" evidence="1">
    <location>
        <begin position="60"/>
        <end position="69"/>
    </location>
</feature>
<proteinExistence type="predicted"/>
<feature type="region of interest" description="Disordered" evidence="1">
    <location>
        <begin position="1"/>
        <end position="148"/>
    </location>
</feature>
<reference evidence="3" key="1">
    <citation type="journal article" date="2019" name="Nat. Commun.">
        <title>The genome of broomcorn millet.</title>
        <authorList>
            <person name="Zou C."/>
            <person name="Miki D."/>
            <person name="Li D."/>
            <person name="Tang Q."/>
            <person name="Xiao L."/>
            <person name="Rajput S."/>
            <person name="Deng P."/>
            <person name="Jia W."/>
            <person name="Huang R."/>
            <person name="Zhang M."/>
            <person name="Sun Y."/>
            <person name="Hu J."/>
            <person name="Fu X."/>
            <person name="Schnable P.S."/>
            <person name="Li F."/>
            <person name="Zhang H."/>
            <person name="Feng B."/>
            <person name="Zhu X."/>
            <person name="Liu R."/>
            <person name="Schnable J.C."/>
            <person name="Zhu J.-K."/>
            <person name="Zhang H."/>
        </authorList>
    </citation>
    <scope>NUCLEOTIDE SEQUENCE [LARGE SCALE GENOMIC DNA]</scope>
</reference>
<gene>
    <name evidence="2" type="ORF">C2845_PM16G06540</name>
</gene>
<feature type="compositionally biased region" description="Basic residues" evidence="1">
    <location>
        <begin position="47"/>
        <end position="59"/>
    </location>
</feature>
<name>A0A3L6PW02_PANMI</name>
<dbReference type="AlphaFoldDB" id="A0A3L6PW02"/>
<feature type="compositionally biased region" description="Low complexity" evidence="1">
    <location>
        <begin position="78"/>
        <end position="111"/>
    </location>
</feature>
<evidence type="ECO:0000256" key="1">
    <source>
        <dbReference type="SAM" id="MobiDB-lite"/>
    </source>
</evidence>
<keyword evidence="3" id="KW-1185">Reference proteome</keyword>
<dbReference type="EMBL" id="PQIB02000015">
    <property type="protein sequence ID" value="RLM65243.1"/>
    <property type="molecule type" value="Genomic_DNA"/>
</dbReference>
<organism evidence="2 3">
    <name type="scientific">Panicum miliaceum</name>
    <name type="common">Proso millet</name>
    <name type="synonym">Broomcorn millet</name>
    <dbReference type="NCBI Taxonomy" id="4540"/>
    <lineage>
        <taxon>Eukaryota</taxon>
        <taxon>Viridiplantae</taxon>
        <taxon>Streptophyta</taxon>
        <taxon>Embryophyta</taxon>
        <taxon>Tracheophyta</taxon>
        <taxon>Spermatophyta</taxon>
        <taxon>Magnoliopsida</taxon>
        <taxon>Liliopsida</taxon>
        <taxon>Poales</taxon>
        <taxon>Poaceae</taxon>
        <taxon>PACMAD clade</taxon>
        <taxon>Panicoideae</taxon>
        <taxon>Panicodae</taxon>
        <taxon>Paniceae</taxon>
        <taxon>Panicinae</taxon>
        <taxon>Panicum</taxon>
        <taxon>Panicum sect. Panicum</taxon>
    </lineage>
</organism>
<dbReference type="Proteomes" id="UP000275267">
    <property type="component" value="Unassembled WGS sequence"/>
</dbReference>
<feature type="compositionally biased region" description="Low complexity" evidence="1">
    <location>
        <begin position="1"/>
        <end position="17"/>
    </location>
</feature>
<accession>A0A3L6PW02</accession>
<feature type="compositionally biased region" description="Basic residues" evidence="1">
    <location>
        <begin position="125"/>
        <end position="148"/>
    </location>
</feature>
<evidence type="ECO:0000313" key="2">
    <source>
        <dbReference type="EMBL" id="RLM65243.1"/>
    </source>
</evidence>
<comment type="caution">
    <text evidence="2">The sequence shown here is derived from an EMBL/GenBank/DDBJ whole genome shotgun (WGS) entry which is preliminary data.</text>
</comment>
<protein>
    <submittedName>
        <fullName evidence="2">Uncharacterized protein</fullName>
    </submittedName>
</protein>